<feature type="region of interest" description="Disordered" evidence="7">
    <location>
        <begin position="587"/>
        <end position="782"/>
    </location>
</feature>
<dbReference type="SUPFAM" id="SSF109905">
    <property type="entry name" value="Surp module (SWAP domain)"/>
    <property type="match status" value="2"/>
</dbReference>
<keyword evidence="10" id="KW-1185">Reference proteome</keyword>
<gene>
    <name evidence="9" type="ORF">CEURO_LOCUS8671</name>
</gene>
<dbReference type="InterPro" id="IPR000061">
    <property type="entry name" value="Surp"/>
</dbReference>
<feature type="compositionally biased region" description="Polar residues" evidence="7">
    <location>
        <begin position="768"/>
        <end position="780"/>
    </location>
</feature>
<dbReference type="EMBL" id="CAMAPE010000017">
    <property type="protein sequence ID" value="CAH9083580.1"/>
    <property type="molecule type" value="Genomic_DNA"/>
</dbReference>
<keyword evidence="3" id="KW-0694">RNA-binding</keyword>
<name>A0A9P0YZZ8_CUSEU</name>
<dbReference type="PANTHER" id="PTHR13161:SF15">
    <property type="entry name" value="SPLICING FACTOR, SUPPRESSOR OF WHITE-APRICOT HOMOLOG"/>
    <property type="match status" value="1"/>
</dbReference>
<organism evidence="9 10">
    <name type="scientific">Cuscuta europaea</name>
    <name type="common">European dodder</name>
    <dbReference type="NCBI Taxonomy" id="41803"/>
    <lineage>
        <taxon>Eukaryota</taxon>
        <taxon>Viridiplantae</taxon>
        <taxon>Streptophyta</taxon>
        <taxon>Embryophyta</taxon>
        <taxon>Tracheophyta</taxon>
        <taxon>Spermatophyta</taxon>
        <taxon>Magnoliopsida</taxon>
        <taxon>eudicotyledons</taxon>
        <taxon>Gunneridae</taxon>
        <taxon>Pentapetalae</taxon>
        <taxon>asterids</taxon>
        <taxon>lamiids</taxon>
        <taxon>Solanales</taxon>
        <taxon>Convolvulaceae</taxon>
        <taxon>Cuscuteae</taxon>
        <taxon>Cuscuta</taxon>
        <taxon>Cuscuta subgen. Cuscuta</taxon>
    </lineage>
</organism>
<dbReference type="SMART" id="SM00648">
    <property type="entry name" value="SWAP"/>
    <property type="match status" value="2"/>
</dbReference>
<evidence type="ECO:0000256" key="1">
    <source>
        <dbReference type="ARBA" id="ARBA00022664"/>
    </source>
</evidence>
<dbReference type="AlphaFoldDB" id="A0A9P0YZZ8"/>
<feature type="compositionally biased region" description="Basic and acidic residues" evidence="7">
    <location>
        <begin position="617"/>
        <end position="636"/>
    </location>
</feature>
<evidence type="ECO:0000256" key="5">
    <source>
        <dbReference type="ARBA" id="ARBA00023163"/>
    </source>
</evidence>
<dbReference type="Gene3D" id="1.10.10.790">
    <property type="entry name" value="Surp module"/>
    <property type="match status" value="2"/>
</dbReference>
<keyword evidence="2" id="KW-0677">Repeat</keyword>
<feature type="domain" description="SURP motif" evidence="8">
    <location>
        <begin position="152"/>
        <end position="194"/>
    </location>
</feature>
<evidence type="ECO:0000256" key="4">
    <source>
        <dbReference type="ARBA" id="ARBA00023015"/>
    </source>
</evidence>
<accession>A0A9P0YZZ8</accession>
<dbReference type="GO" id="GO:0000395">
    <property type="term" value="P:mRNA 5'-splice site recognition"/>
    <property type="evidence" value="ECO:0007669"/>
    <property type="project" value="TreeGrafter"/>
</dbReference>
<proteinExistence type="predicted"/>
<feature type="compositionally biased region" description="Basic and acidic residues" evidence="7">
    <location>
        <begin position="649"/>
        <end position="666"/>
    </location>
</feature>
<evidence type="ECO:0000313" key="9">
    <source>
        <dbReference type="EMBL" id="CAH9083580.1"/>
    </source>
</evidence>
<keyword evidence="5" id="KW-0804">Transcription</keyword>
<dbReference type="InterPro" id="IPR035967">
    <property type="entry name" value="SWAP/Surp_sf"/>
</dbReference>
<sequence length="796" mass="89135">MDLEVVGRHALFFDDDAMAAFVNSTDALVEWNSLTIDRYDVRHLLSSPPLQTRRSLSSLSHAIDSSLKSELDLERYLDLPISVNHPEKEEDGVHLDNNTGRYNAIPFSYVNVNGKTEEVSPDMGMQSSGYRPPFNVPEHLQCLPPSEKVHQIIARTALFVSSHGGQSEIVLRVKQGDNPTFGFLMPNHHLHPYYRFLVDHQELLHSNGDTKPQTGERKVVSEPDGALSLLGSVYGSGEDEDVSNKTTSNEAVDAVPNAQKGQFSALAPKQDETVLKHPFHSGGFDNEKTDIIKKNPLVSGFKGGSASYKKLKDDHVSVSVHAALEKLKASGLGITLKAEPVALEPPSDLKKLISKIVEFILKNGKQFEATLIEQDNKHCRFPFLLPSNMYHPYYLKVLHDSQETKYSGNRLQSGSDGSLGKRPEEGASLSLVSGDGDLPYENDKKEKFKMVIGKSKKESQEQLDKAPEQENGGFSVDAASAAAILQAAARGIKNPTLAIFSKTAENVETSAEADSCDPQLSKEQQLKAERLKKAKMFVAMLKNGPVPSIKGEPSCAVSLEPQYVGQLDGNHSDQGEGLKFIDEYSAKRSMRKYRSKSSRHEEDEGETEHQSLGSDHTSLRHIPDDDKGEKSEDRKEYKHSKRKKHHQSHHSDEDNDASDRYEEERRGRRHSRKNHRSHNKCDDDDDKIDEEKHHRHSRKKHKSHNSSKNTNRHERSKRASHYDDEQHRNKSDKLRKGAAEGEDLEEGEISKVSDQSTRGPVCREASNDVLSPQRSTTQPSDELRAKIRAMLMEARR</sequence>
<feature type="domain" description="SURP motif" evidence="8">
    <location>
        <begin position="352"/>
        <end position="394"/>
    </location>
</feature>
<keyword evidence="4" id="KW-0805">Transcription regulation</keyword>
<feature type="region of interest" description="Disordered" evidence="7">
    <location>
        <begin position="453"/>
        <end position="472"/>
    </location>
</feature>
<evidence type="ECO:0000256" key="3">
    <source>
        <dbReference type="ARBA" id="ARBA00022884"/>
    </source>
</evidence>
<dbReference type="SMART" id="SM01141">
    <property type="entry name" value="DRY_EERY"/>
    <property type="match status" value="1"/>
</dbReference>
<dbReference type="Pfam" id="PF09750">
    <property type="entry name" value="DRY_EERY"/>
    <property type="match status" value="1"/>
</dbReference>
<comment type="caution">
    <text evidence="9">The sequence shown here is derived from an EMBL/GenBank/DDBJ whole genome shotgun (WGS) entry which is preliminary data.</text>
</comment>
<feature type="compositionally biased region" description="Basic residues" evidence="7">
    <location>
        <begin position="667"/>
        <end position="678"/>
    </location>
</feature>
<feature type="compositionally biased region" description="Polar residues" evidence="7">
    <location>
        <begin position="406"/>
        <end position="416"/>
    </location>
</feature>
<evidence type="ECO:0000313" key="10">
    <source>
        <dbReference type="Proteomes" id="UP001152484"/>
    </source>
</evidence>
<dbReference type="GO" id="GO:0003723">
    <property type="term" value="F:RNA binding"/>
    <property type="evidence" value="ECO:0007669"/>
    <property type="project" value="UniProtKB-KW"/>
</dbReference>
<feature type="compositionally biased region" description="Basic residues" evidence="7">
    <location>
        <begin position="693"/>
        <end position="705"/>
    </location>
</feature>
<protein>
    <recommendedName>
        <fullName evidence="8">SURP motif domain-containing protein</fullName>
    </recommendedName>
</protein>
<evidence type="ECO:0000256" key="7">
    <source>
        <dbReference type="SAM" id="MobiDB-lite"/>
    </source>
</evidence>
<evidence type="ECO:0000259" key="8">
    <source>
        <dbReference type="PROSITE" id="PS50128"/>
    </source>
</evidence>
<feature type="compositionally biased region" description="Basic and acidic residues" evidence="7">
    <location>
        <begin position="453"/>
        <end position="468"/>
    </location>
</feature>
<reference evidence="9" key="1">
    <citation type="submission" date="2022-07" db="EMBL/GenBank/DDBJ databases">
        <authorList>
            <person name="Macas J."/>
            <person name="Novak P."/>
            <person name="Neumann P."/>
        </authorList>
    </citation>
    <scope>NUCLEOTIDE SEQUENCE</scope>
</reference>
<keyword evidence="1" id="KW-0507">mRNA processing</keyword>
<evidence type="ECO:0000256" key="2">
    <source>
        <dbReference type="ARBA" id="ARBA00022737"/>
    </source>
</evidence>
<feature type="compositionally biased region" description="Basic and acidic residues" evidence="7">
    <location>
        <begin position="720"/>
        <end position="739"/>
    </location>
</feature>
<dbReference type="PROSITE" id="PS50128">
    <property type="entry name" value="SURP"/>
    <property type="match status" value="2"/>
</dbReference>
<dbReference type="PANTHER" id="PTHR13161">
    <property type="entry name" value="SPLICING FACTOR SUPPRESSOR OF WHITE APRICOT"/>
    <property type="match status" value="1"/>
</dbReference>
<feature type="compositionally biased region" description="Basic residues" evidence="7">
    <location>
        <begin position="588"/>
        <end position="597"/>
    </location>
</feature>
<feature type="compositionally biased region" description="Basic residues" evidence="7">
    <location>
        <begin position="637"/>
        <end position="648"/>
    </location>
</feature>
<dbReference type="OrthoDB" id="5836667at2759"/>
<dbReference type="InterPro" id="IPR019147">
    <property type="entry name" value="SWAP_N_domain"/>
</dbReference>
<dbReference type="InterPro" id="IPR040397">
    <property type="entry name" value="SWAP"/>
</dbReference>
<feature type="region of interest" description="Disordered" evidence="7">
    <location>
        <begin position="406"/>
        <end position="441"/>
    </location>
</feature>
<keyword evidence="6" id="KW-0508">mRNA splicing</keyword>
<evidence type="ECO:0000256" key="6">
    <source>
        <dbReference type="ARBA" id="ARBA00023187"/>
    </source>
</evidence>
<dbReference type="Pfam" id="PF01805">
    <property type="entry name" value="Surp"/>
    <property type="match status" value="2"/>
</dbReference>
<dbReference type="Proteomes" id="UP001152484">
    <property type="component" value="Unassembled WGS sequence"/>
</dbReference>